<dbReference type="GeneID" id="11533980"/>
<dbReference type="RefSeq" id="XP_003684707.1">
    <property type="nucleotide sequence ID" value="XM_003684659.1"/>
</dbReference>
<accession>G8BR97</accession>
<proteinExistence type="predicted"/>
<dbReference type="Proteomes" id="UP000005666">
    <property type="component" value="Chromosome 3"/>
</dbReference>
<name>G8BR97_TETPH</name>
<sequence length="37" mass="4531">MQDFQVFLSIFATLFLFYYSAHRNVMNRYKIDVPNLQ</sequence>
<dbReference type="AlphaFoldDB" id="G8BR97"/>
<dbReference type="eggNOG" id="ENOG502SGS8">
    <property type="taxonomic scope" value="Eukaryota"/>
</dbReference>
<evidence type="ECO:0000313" key="2">
    <source>
        <dbReference type="EMBL" id="CCE62273.1"/>
    </source>
</evidence>
<dbReference type="OrthoDB" id="4038871at2759"/>
<gene>
    <name evidence="2" type="primary">TPHA0C01170</name>
    <name evidence="2" type="ordered locus">TPHA_0C01170</name>
</gene>
<keyword evidence="1" id="KW-0472">Membrane</keyword>
<organism evidence="2 3">
    <name type="scientific">Tetrapisispora phaffii (strain ATCC 24235 / CBS 4417 / NBRC 1672 / NRRL Y-8282 / UCD 70-5)</name>
    <name type="common">Yeast</name>
    <name type="synonym">Fabospora phaffii</name>
    <dbReference type="NCBI Taxonomy" id="1071381"/>
    <lineage>
        <taxon>Eukaryota</taxon>
        <taxon>Fungi</taxon>
        <taxon>Dikarya</taxon>
        <taxon>Ascomycota</taxon>
        <taxon>Saccharomycotina</taxon>
        <taxon>Saccharomycetes</taxon>
        <taxon>Saccharomycetales</taxon>
        <taxon>Saccharomycetaceae</taxon>
        <taxon>Tetrapisispora</taxon>
    </lineage>
</organism>
<dbReference type="EMBL" id="HE612858">
    <property type="protein sequence ID" value="CCE62273.1"/>
    <property type="molecule type" value="Genomic_DNA"/>
</dbReference>
<evidence type="ECO:0000313" key="3">
    <source>
        <dbReference type="Proteomes" id="UP000005666"/>
    </source>
</evidence>
<keyword evidence="1" id="KW-0812">Transmembrane</keyword>
<keyword evidence="1" id="KW-1133">Transmembrane helix</keyword>
<evidence type="ECO:0000256" key="1">
    <source>
        <dbReference type="SAM" id="Phobius"/>
    </source>
</evidence>
<dbReference type="HOGENOM" id="CLU_219857_0_0_1"/>
<keyword evidence="3" id="KW-1185">Reference proteome</keyword>
<reference evidence="2 3" key="1">
    <citation type="journal article" date="2011" name="Proc. Natl. Acad. Sci. U.S.A.">
        <title>Evolutionary erosion of yeast sex chromosomes by mating-type switching accidents.</title>
        <authorList>
            <person name="Gordon J.L."/>
            <person name="Armisen D."/>
            <person name="Proux-Wera E."/>
            <person name="Oheigeartaigh S.S."/>
            <person name="Byrne K.P."/>
            <person name="Wolfe K.H."/>
        </authorList>
    </citation>
    <scope>NUCLEOTIDE SEQUENCE [LARGE SCALE GENOMIC DNA]</scope>
    <source>
        <strain evidence="3">ATCC 24235 / CBS 4417 / NBRC 1672 / NRRL Y-8282 / UCD 70-5</strain>
    </source>
</reference>
<dbReference type="KEGG" id="tpf:TPHA_0C01170"/>
<protein>
    <submittedName>
        <fullName evidence="2">Uncharacterized protein</fullName>
    </submittedName>
</protein>
<feature type="transmembrane region" description="Helical" evidence="1">
    <location>
        <begin position="6"/>
        <end position="21"/>
    </location>
</feature>